<organism evidence="2 3">
    <name type="scientific">Trichonephila clavata</name>
    <name type="common">Joro spider</name>
    <name type="synonym">Nephila clavata</name>
    <dbReference type="NCBI Taxonomy" id="2740835"/>
    <lineage>
        <taxon>Eukaryota</taxon>
        <taxon>Metazoa</taxon>
        <taxon>Ecdysozoa</taxon>
        <taxon>Arthropoda</taxon>
        <taxon>Chelicerata</taxon>
        <taxon>Arachnida</taxon>
        <taxon>Araneae</taxon>
        <taxon>Araneomorphae</taxon>
        <taxon>Entelegynae</taxon>
        <taxon>Araneoidea</taxon>
        <taxon>Nephilidae</taxon>
        <taxon>Trichonephila</taxon>
    </lineage>
</organism>
<evidence type="ECO:0000313" key="2">
    <source>
        <dbReference type="EMBL" id="GFQ98499.1"/>
    </source>
</evidence>
<keyword evidence="3" id="KW-1185">Reference proteome</keyword>
<evidence type="ECO:0000313" key="1">
    <source>
        <dbReference type="EMBL" id="GFQ81933.1"/>
    </source>
</evidence>
<dbReference type="Proteomes" id="UP000887116">
    <property type="component" value="Unassembled WGS sequence"/>
</dbReference>
<proteinExistence type="predicted"/>
<dbReference type="OrthoDB" id="6412392at2759"/>
<dbReference type="EMBL" id="BMAO01005028">
    <property type="protein sequence ID" value="GFQ98499.1"/>
    <property type="molecule type" value="Genomic_DNA"/>
</dbReference>
<reference evidence="2" key="1">
    <citation type="submission" date="2020-07" db="EMBL/GenBank/DDBJ databases">
        <title>Multicomponent nature underlies the extraordinary mechanical properties of spider dragline silk.</title>
        <authorList>
            <person name="Kono N."/>
            <person name="Nakamura H."/>
            <person name="Mori M."/>
            <person name="Yoshida Y."/>
            <person name="Ohtoshi R."/>
            <person name="Malay A.D."/>
            <person name="Moran D.A.P."/>
            <person name="Tomita M."/>
            <person name="Numata K."/>
            <person name="Arakawa K."/>
        </authorList>
    </citation>
    <scope>NUCLEOTIDE SEQUENCE</scope>
</reference>
<sequence>MNNRLHINSIIVFLEEASSFVAMYKNMSWEPPISISELNPAPVPLFARSIGIALTHHCMEEQVLLYEPEWSLLSGLEAATYTKNYLRALMNPIPNGSYHTYLYFVAFICHFCVQVIRLKRSEIVRHILVEAVVILYSRCNCYMDFANLIEAAQDYNSQHRAKHEES</sequence>
<gene>
    <name evidence="2" type="primary">NCL1_34539</name>
    <name evidence="1" type="ORF">TNCT_717241</name>
    <name evidence="2" type="ORF">TNCT_95711</name>
</gene>
<protein>
    <submittedName>
        <fullName evidence="2">Uncharacterized protein</fullName>
    </submittedName>
</protein>
<name>A0A8X6I5E4_TRICU</name>
<dbReference type="AlphaFoldDB" id="A0A8X6I5E4"/>
<evidence type="ECO:0000313" key="3">
    <source>
        <dbReference type="Proteomes" id="UP000887116"/>
    </source>
</evidence>
<accession>A0A8X6I5E4</accession>
<comment type="caution">
    <text evidence="2">The sequence shown here is derived from an EMBL/GenBank/DDBJ whole genome shotgun (WGS) entry which is preliminary data.</text>
</comment>
<dbReference type="EMBL" id="BMAO01012517">
    <property type="protein sequence ID" value="GFQ81933.1"/>
    <property type="molecule type" value="Genomic_DNA"/>
</dbReference>